<dbReference type="RefSeq" id="WP_186240981.1">
    <property type="nucleotide sequence ID" value="NZ_OCTY01000002.1"/>
</dbReference>
<evidence type="ECO:0000313" key="2">
    <source>
        <dbReference type="Proteomes" id="UP000554965"/>
    </source>
</evidence>
<protein>
    <submittedName>
        <fullName evidence="1">Uncharacterized protein</fullName>
    </submittedName>
</protein>
<evidence type="ECO:0000313" key="1">
    <source>
        <dbReference type="EMBL" id="SOJ52558.1"/>
    </source>
</evidence>
<dbReference type="Proteomes" id="UP000554965">
    <property type="component" value="Unassembled WGS sequence"/>
</dbReference>
<comment type="caution">
    <text evidence="1">The sequence shown here is derived from an EMBL/GenBank/DDBJ whole genome shotgun (WGS) entry which is preliminary data.</text>
</comment>
<proteinExistence type="predicted"/>
<gene>
    <name evidence="1" type="ORF">MSIMFB_00073</name>
</gene>
<sequence>MNRLLDEVLAAHGGLERWRAVTALTAHGSFGGLLRSRFPGNRMASVNVRVQLAEQHAIFFGFPQHDQRAVFDRGDVRIETRDGELISARRNARAAFAGLSGLRRNLHWDAHDAAYFAGYAWWNYLSLPMLLTRDGVSVTEADPRLEAGQQWRRLEVGFPSEIHTHSQRQMFYVDAAGLIRRHDYVAAPIGRWAHAAHYCDDHRHFAGLVFPTRRRVRPRGPGGRALPYPILVALDIDQIEIET</sequence>
<name>A0A7Z7IFK3_9MYCO</name>
<dbReference type="EMBL" id="OCTY01000002">
    <property type="protein sequence ID" value="SOJ52558.1"/>
    <property type="molecule type" value="Genomic_DNA"/>
</dbReference>
<accession>A0A7Z7IFK3</accession>
<organism evidence="1 2">
    <name type="scientific">Mycobacterium simulans</name>
    <dbReference type="NCBI Taxonomy" id="627089"/>
    <lineage>
        <taxon>Bacteria</taxon>
        <taxon>Bacillati</taxon>
        <taxon>Actinomycetota</taxon>
        <taxon>Actinomycetes</taxon>
        <taxon>Mycobacteriales</taxon>
        <taxon>Mycobacteriaceae</taxon>
        <taxon>Mycobacterium</taxon>
    </lineage>
</organism>
<reference evidence="1 2" key="1">
    <citation type="submission" date="2017-10" db="EMBL/GenBank/DDBJ databases">
        <authorList>
            <consortium name="Urmite Genomes"/>
        </authorList>
    </citation>
    <scope>NUCLEOTIDE SEQUENCE [LARGE SCALE GENOMIC DNA]</scope>
    <source>
        <strain evidence="1 2">FB-527</strain>
    </source>
</reference>
<keyword evidence="2" id="KW-1185">Reference proteome</keyword>
<dbReference type="AlphaFoldDB" id="A0A7Z7IFK3"/>